<dbReference type="PANTHER" id="PTHR43303:SF4">
    <property type="entry name" value="NADPH DEHYDROGENASE C23G7.10C-RELATED"/>
    <property type="match status" value="1"/>
</dbReference>
<dbReference type="GO" id="GO:0010181">
    <property type="term" value="F:FMN binding"/>
    <property type="evidence" value="ECO:0007669"/>
    <property type="project" value="InterPro"/>
</dbReference>
<dbReference type="Gene3D" id="3.20.20.70">
    <property type="entry name" value="Aldolase class I"/>
    <property type="match status" value="1"/>
</dbReference>
<evidence type="ECO:0000256" key="1">
    <source>
        <dbReference type="ARBA" id="ARBA00001917"/>
    </source>
</evidence>
<dbReference type="AlphaFoldDB" id="I7ZGI4"/>
<dbReference type="OrthoDB" id="8523426at2"/>
<dbReference type="EMBL" id="AKGD01000001">
    <property type="protein sequence ID" value="EIT70842.1"/>
    <property type="molecule type" value="Genomic_DNA"/>
</dbReference>
<keyword evidence="3" id="KW-0288">FMN</keyword>
<evidence type="ECO:0000259" key="6">
    <source>
        <dbReference type="Pfam" id="PF00724"/>
    </source>
</evidence>
<dbReference type="GO" id="GO:0003959">
    <property type="term" value="F:NADPH dehydrogenase activity"/>
    <property type="evidence" value="ECO:0007669"/>
    <property type="project" value="InterPro"/>
</dbReference>
<accession>I7ZGI4</accession>
<organism evidence="7 8">
    <name type="scientific">Hydrocarboniphaga effusa AP103</name>
    <dbReference type="NCBI Taxonomy" id="1172194"/>
    <lineage>
        <taxon>Bacteria</taxon>
        <taxon>Pseudomonadati</taxon>
        <taxon>Pseudomonadota</taxon>
        <taxon>Gammaproteobacteria</taxon>
        <taxon>Nevskiales</taxon>
        <taxon>Nevskiaceae</taxon>
        <taxon>Hydrocarboniphaga</taxon>
    </lineage>
</organism>
<evidence type="ECO:0000256" key="3">
    <source>
        <dbReference type="ARBA" id="ARBA00022643"/>
    </source>
</evidence>
<protein>
    <recommendedName>
        <fullName evidence="6">NADH:flavin oxidoreductase/NADH oxidase N-terminal domain-containing protein</fullName>
    </recommendedName>
</protein>
<dbReference type="RefSeq" id="WP_007183935.1">
    <property type="nucleotide sequence ID" value="NZ_AKGD01000001.1"/>
</dbReference>
<feature type="domain" description="NADH:flavin oxidoreductase/NADH oxidase N-terminal" evidence="6">
    <location>
        <begin position="9"/>
        <end position="347"/>
    </location>
</feature>
<evidence type="ECO:0000313" key="7">
    <source>
        <dbReference type="EMBL" id="EIT70842.1"/>
    </source>
</evidence>
<name>I7ZGI4_9GAMM</name>
<evidence type="ECO:0000256" key="5">
    <source>
        <dbReference type="ARBA" id="ARBA00023002"/>
    </source>
</evidence>
<dbReference type="InterPro" id="IPR013785">
    <property type="entry name" value="Aldolase_TIM"/>
</dbReference>
<dbReference type="PATRIC" id="fig|1172194.4.peg.939"/>
<dbReference type="InterPro" id="IPR001155">
    <property type="entry name" value="OxRdtase_FMN_N"/>
</dbReference>
<dbReference type="GO" id="GO:0050661">
    <property type="term" value="F:NADP binding"/>
    <property type="evidence" value="ECO:0007669"/>
    <property type="project" value="InterPro"/>
</dbReference>
<dbReference type="CDD" id="cd02932">
    <property type="entry name" value="OYE_YqiM_FMN"/>
    <property type="match status" value="1"/>
</dbReference>
<comment type="caution">
    <text evidence="7">The sequence shown here is derived from an EMBL/GenBank/DDBJ whole genome shotgun (WGS) entry which is preliminary data.</text>
</comment>
<proteinExistence type="predicted"/>
<keyword evidence="8" id="KW-1185">Reference proteome</keyword>
<keyword evidence="5" id="KW-0560">Oxidoreductase</keyword>
<dbReference type="Proteomes" id="UP000003704">
    <property type="component" value="Unassembled WGS sequence"/>
</dbReference>
<sequence length="388" mass="41978">MTSASSSALFSSFALRGLTLRNRIVVSPMCQNSAVDGLPTPWHAMHLGSLAVSGAGLLILEATAVEADGRITIDDLGLYNDAQEAALSKLVADIRSYSDIPLGIQLGHAGRKASTKSPNDGRFRTLVLGEGEAWQTWAPSSIAFGEGWPTPRELDASGLARIRAAYVQAAKRAERIGFELLEFHAAHGYLLSQFLSPLTNQRKDGYGGSLENRMRFPLECLSAVREAWPAHKPIGVRINGSDFTDGGLTPDEATIYAQALREHGADYVTTSAGMVTPESRFPRVEPGYLLPLARPLRERGIVTMGVGMILTPRQAEQVIAEGQADLVALARALLDDPRWVWHAAEALGAEPSNSPTPSVIPHRYFYAHPRKWAGYRIVHPPAQSTAQA</sequence>
<comment type="cofactor">
    <cofactor evidence="1">
        <name>FMN</name>
        <dbReference type="ChEBI" id="CHEBI:58210"/>
    </cofactor>
</comment>
<dbReference type="Pfam" id="PF00724">
    <property type="entry name" value="Oxidored_FMN"/>
    <property type="match status" value="1"/>
</dbReference>
<gene>
    <name evidence="7" type="ORF">WQQ_09790</name>
</gene>
<evidence type="ECO:0000256" key="4">
    <source>
        <dbReference type="ARBA" id="ARBA00022857"/>
    </source>
</evidence>
<reference evidence="7 8" key="1">
    <citation type="journal article" date="2012" name="J. Bacteriol.">
        <title>Genome Sequence of n-Alkane-Degrading Hydrocarboniphaga effusa Strain AP103T (ATCC BAA-332T).</title>
        <authorList>
            <person name="Chang H.K."/>
            <person name="Zylstra G.J."/>
            <person name="Chae J.C."/>
        </authorList>
    </citation>
    <scope>NUCLEOTIDE SEQUENCE [LARGE SCALE GENOMIC DNA]</scope>
    <source>
        <strain evidence="7 8">AP103</strain>
    </source>
</reference>
<dbReference type="SUPFAM" id="SSF51395">
    <property type="entry name" value="FMN-linked oxidoreductases"/>
    <property type="match status" value="1"/>
</dbReference>
<keyword evidence="2" id="KW-0285">Flavoprotein</keyword>
<evidence type="ECO:0000256" key="2">
    <source>
        <dbReference type="ARBA" id="ARBA00022630"/>
    </source>
</evidence>
<dbReference type="InterPro" id="IPR044152">
    <property type="entry name" value="YqjM-like"/>
</dbReference>
<dbReference type="STRING" id="1172194.WQQ_09790"/>
<keyword evidence="4" id="KW-0521">NADP</keyword>
<evidence type="ECO:0000313" key="8">
    <source>
        <dbReference type="Proteomes" id="UP000003704"/>
    </source>
</evidence>
<dbReference type="PANTHER" id="PTHR43303">
    <property type="entry name" value="NADPH DEHYDROGENASE C23G7.10C-RELATED"/>
    <property type="match status" value="1"/>
</dbReference>